<feature type="signal peptide" evidence="1">
    <location>
        <begin position="1"/>
        <end position="18"/>
    </location>
</feature>
<protein>
    <recommendedName>
        <fullName evidence="4">MORN repeat variant</fullName>
    </recommendedName>
</protein>
<organism evidence="2 3">
    <name type="scientific">Kaistella pullorum</name>
    <dbReference type="NCBI Taxonomy" id="2763074"/>
    <lineage>
        <taxon>Bacteria</taxon>
        <taxon>Pseudomonadati</taxon>
        <taxon>Bacteroidota</taxon>
        <taxon>Flavobacteriia</taxon>
        <taxon>Flavobacteriales</taxon>
        <taxon>Weeksellaceae</taxon>
        <taxon>Chryseobacterium group</taxon>
        <taxon>Kaistella</taxon>
    </lineage>
</organism>
<evidence type="ECO:0008006" key="4">
    <source>
        <dbReference type="Google" id="ProtNLM"/>
    </source>
</evidence>
<evidence type="ECO:0000313" key="3">
    <source>
        <dbReference type="Proteomes" id="UP000626242"/>
    </source>
</evidence>
<feature type="chain" id="PRO_5045715316" description="MORN repeat variant" evidence="1">
    <location>
        <begin position="19"/>
        <end position="337"/>
    </location>
</feature>
<accession>A0ABR8WM09</accession>
<proteinExistence type="predicted"/>
<name>A0ABR8WM09_9FLAO</name>
<dbReference type="Proteomes" id="UP000626242">
    <property type="component" value="Unassembled WGS sequence"/>
</dbReference>
<reference evidence="2 3" key="1">
    <citation type="submission" date="2020-08" db="EMBL/GenBank/DDBJ databases">
        <title>A Genomic Blueprint of the Chicken Gut Microbiome.</title>
        <authorList>
            <person name="Gilroy R."/>
            <person name="Ravi A."/>
            <person name="Getino M."/>
            <person name="Pursley I."/>
            <person name="Horton D.L."/>
            <person name="Alikhan N.-F."/>
            <person name="Baker D."/>
            <person name="Gharbi K."/>
            <person name="Hall N."/>
            <person name="Watson M."/>
            <person name="Adriaenssens E.M."/>
            <person name="Foster-Nyarko E."/>
            <person name="Jarju S."/>
            <person name="Secka A."/>
            <person name="Antonio M."/>
            <person name="Oren A."/>
            <person name="Chaudhuri R."/>
            <person name="La Ragione R.M."/>
            <person name="Hildebrand F."/>
            <person name="Pallen M.J."/>
        </authorList>
    </citation>
    <scope>NUCLEOTIDE SEQUENCE [LARGE SCALE GENOMIC DNA]</scope>
    <source>
        <strain evidence="2 3">Sa1CVA4</strain>
    </source>
</reference>
<keyword evidence="3" id="KW-1185">Reference proteome</keyword>
<gene>
    <name evidence="2" type="ORF">H9628_06490</name>
</gene>
<dbReference type="EMBL" id="JACSPS010000002">
    <property type="protein sequence ID" value="MBD8018113.1"/>
    <property type="molecule type" value="Genomic_DNA"/>
</dbReference>
<dbReference type="RefSeq" id="WP_251833310.1">
    <property type="nucleotide sequence ID" value="NZ_JACSPS010000002.1"/>
</dbReference>
<keyword evidence="1" id="KW-0732">Signal</keyword>
<comment type="caution">
    <text evidence="2">The sequence shown here is derived from an EMBL/GenBank/DDBJ whole genome shotgun (WGS) entry which is preliminary data.</text>
</comment>
<evidence type="ECO:0000256" key="1">
    <source>
        <dbReference type="SAM" id="SignalP"/>
    </source>
</evidence>
<sequence>MRILLLYIFLLMNGFAAAQNAVAELKFEEAEIAFNNRDFEQTIEKVNEFEKVLGGMTDKSLYLRIVSQKNLFNPYSFYADEEQYNLYVSLDNNIKKYLKATEKNGLDDKFKEIYAEGESLKKMNLIKDKKAWLKEKKRREDETEARRKYEEELREECKNNFKEYTLERLRTGVSIEEFQAQYPDILTGKYKSAKVSEGSQGSAVYIYYSKNINFEDKKNFVFPYNATTGKPIYDKTVHAVFVQDGTVVGFQKQVLYYNSQGEGNLDMNSAQAALFQHIQEQKDTLQNCANDIKYSSPEGQDMWSFDGKNITLFRDVYKDEKGKRWKMSLTTRVLKTK</sequence>
<evidence type="ECO:0000313" key="2">
    <source>
        <dbReference type="EMBL" id="MBD8018113.1"/>
    </source>
</evidence>